<dbReference type="RefSeq" id="WP_106459303.1">
    <property type="nucleotide sequence ID" value="NZ_PXOH01000049.1"/>
</dbReference>
<evidence type="ECO:0000313" key="4">
    <source>
        <dbReference type="EMBL" id="PSF31119.1"/>
    </source>
</evidence>
<evidence type="ECO:0000256" key="2">
    <source>
        <dbReference type="SAM" id="MobiDB-lite"/>
    </source>
</evidence>
<dbReference type="PANTHER" id="PTHR43405:SF1">
    <property type="entry name" value="GLYCOSYL HYDROLASE DIGH"/>
    <property type="match status" value="1"/>
</dbReference>
<keyword evidence="1" id="KW-0732">Signal</keyword>
<proteinExistence type="predicted"/>
<dbReference type="CDD" id="cd03143">
    <property type="entry name" value="A4_beta-galactosidase_middle_domain"/>
    <property type="match status" value="1"/>
</dbReference>
<name>A0A2T1LRA2_9CHRO</name>
<sequence>MLKPQNKTTWKEKKYSVSLLSILLTLFSSNFLPKPVLALGTPVGVVRSAENTKQWSTITERLQAVGVSYCILETRNWQQEEDLKNFKVLFLPNVENINGSQAIALQKWMSRGGQVIVTGPTGNLSQSEIKTQLKTLFGAYWGFANSSAATLKLNEQGKSNFSNQPSLSNTFIGGVIIPTGVNSQTLAIWMSKGKPPAVVGTNKATYLGWRWGIDGVSPLSLDSAWLKVALSRHGVKPDSNSMLQAVPCQVNSNIAQNRKPPVATTTRPQTQNKKPPVTTTRPQTPLSDVPLTSPVVSSEPIQEARVIEPVEREWLTAQQITEMSQELSSLIARYESTLLAANASNSNLDLSPQKIIETSKRTNTEVSTVRVAHRSSLIVQQAKENLENFQQLIQAKEYEQARELWLKARRSLWDNYPTERQFAQSEIRAMWLDRGTIVQAKSEEDLAKVFDRMANAGVNVVFFETINASYPIYPSAIAPEQNPLTQGWDPLKAAVKLAHERGMEIHAWAWIFAAANQRHNEVMGQPKNYLGPVLSRHPDWVITNKQGEPFDYGKEYKKAFYDPANPEVQEYLLSLLEEIATNYDVDGVQFDYIRYPFQAPQANETFGYGLSSRWLFKQETGVDPIDIYPKHPLWNSWTSFRAQQVTNFVAIASTRLKQIKPNLLISAAVFPMAQQERMYRLQQNWEEWGKRGWVDLICLMTYALDTGNLEERTQLLYEPMAAGASLIIPGIRLLKVPDSVTIDQMQLLRNMPTSGFALFAAENLTPNLQSILNRTQGVISSNNKEPLPYRQPFQTAALRFQGLQKEWSFLMVNNQLAMNEGTMKNWGQQVDYLAESFNKLAQNPTPANLAHTQNTLKKFRTSFSLWMSEHKQKNAYQVQVWQNRLDTIDRLLVYGDRLTFNNNTQNYRKFSPNVH</sequence>
<accession>A0A2T1LRA2</accession>
<evidence type="ECO:0000313" key="5">
    <source>
        <dbReference type="Proteomes" id="UP000239001"/>
    </source>
</evidence>
<dbReference type="InterPro" id="IPR052177">
    <property type="entry name" value="Divisome_Glycosyl_Hydrolase"/>
</dbReference>
<evidence type="ECO:0000256" key="1">
    <source>
        <dbReference type="ARBA" id="ARBA00022729"/>
    </source>
</evidence>
<dbReference type="Pfam" id="PF02638">
    <property type="entry name" value="GHL10"/>
    <property type="match status" value="1"/>
</dbReference>
<feature type="domain" description="Glycosyl hydrolase-like 10" evidence="3">
    <location>
        <begin position="426"/>
        <end position="714"/>
    </location>
</feature>
<dbReference type="AlphaFoldDB" id="A0A2T1LRA2"/>
<evidence type="ECO:0000259" key="3">
    <source>
        <dbReference type="Pfam" id="PF02638"/>
    </source>
</evidence>
<reference evidence="4 5" key="1">
    <citation type="submission" date="2018-03" db="EMBL/GenBank/DDBJ databases">
        <title>The ancient ancestry and fast evolution of plastids.</title>
        <authorList>
            <person name="Moore K.R."/>
            <person name="Magnabosco C."/>
            <person name="Momper L."/>
            <person name="Gold D.A."/>
            <person name="Bosak T."/>
            <person name="Fournier G.P."/>
        </authorList>
    </citation>
    <scope>NUCLEOTIDE SEQUENCE [LARGE SCALE GENOMIC DNA]</scope>
    <source>
        <strain evidence="4 5">CCALA 016</strain>
    </source>
</reference>
<dbReference type="InterPro" id="IPR017853">
    <property type="entry name" value="GH"/>
</dbReference>
<gene>
    <name evidence="4" type="ORF">C7H19_23270</name>
</gene>
<dbReference type="EMBL" id="PXOH01000049">
    <property type="protein sequence ID" value="PSF31119.1"/>
    <property type="molecule type" value="Genomic_DNA"/>
</dbReference>
<organism evidence="4 5">
    <name type="scientific">Aphanothece hegewaldii CCALA 016</name>
    <dbReference type="NCBI Taxonomy" id="2107694"/>
    <lineage>
        <taxon>Bacteria</taxon>
        <taxon>Bacillati</taxon>
        <taxon>Cyanobacteriota</taxon>
        <taxon>Cyanophyceae</taxon>
        <taxon>Oscillatoriophycideae</taxon>
        <taxon>Chroococcales</taxon>
        <taxon>Aphanothecaceae</taxon>
        <taxon>Aphanothece</taxon>
    </lineage>
</organism>
<dbReference type="SUPFAM" id="SSF51445">
    <property type="entry name" value="(Trans)glycosidases"/>
    <property type="match status" value="1"/>
</dbReference>
<feature type="region of interest" description="Disordered" evidence="2">
    <location>
        <begin position="253"/>
        <end position="295"/>
    </location>
</feature>
<comment type="caution">
    <text evidence="4">The sequence shown here is derived from an EMBL/GenBank/DDBJ whole genome shotgun (WGS) entry which is preliminary data.</text>
</comment>
<dbReference type="Gene3D" id="3.40.50.880">
    <property type="match status" value="1"/>
</dbReference>
<dbReference type="Gene3D" id="3.20.20.80">
    <property type="entry name" value="Glycosidases"/>
    <property type="match status" value="1"/>
</dbReference>
<dbReference type="InterPro" id="IPR003790">
    <property type="entry name" value="GHL10"/>
</dbReference>
<dbReference type="OrthoDB" id="580981at2"/>
<protein>
    <recommendedName>
        <fullName evidence="3">Glycosyl hydrolase-like 10 domain-containing protein</fullName>
    </recommendedName>
</protein>
<dbReference type="InterPro" id="IPR029062">
    <property type="entry name" value="Class_I_gatase-like"/>
</dbReference>
<dbReference type="Proteomes" id="UP000239001">
    <property type="component" value="Unassembled WGS sequence"/>
</dbReference>
<reference evidence="4 5" key="2">
    <citation type="submission" date="2018-03" db="EMBL/GenBank/DDBJ databases">
        <authorList>
            <person name="Keele B.F."/>
        </authorList>
    </citation>
    <scope>NUCLEOTIDE SEQUENCE [LARGE SCALE GENOMIC DNA]</scope>
    <source>
        <strain evidence="4 5">CCALA 016</strain>
    </source>
</reference>
<keyword evidence="5" id="KW-1185">Reference proteome</keyword>
<dbReference type="PANTHER" id="PTHR43405">
    <property type="entry name" value="GLYCOSYL HYDROLASE DIGH"/>
    <property type="match status" value="1"/>
</dbReference>
<feature type="compositionally biased region" description="Polar residues" evidence="2">
    <location>
        <begin position="263"/>
        <end position="286"/>
    </location>
</feature>